<dbReference type="GO" id="GO:0016787">
    <property type="term" value="F:hydrolase activity"/>
    <property type="evidence" value="ECO:0007669"/>
    <property type="project" value="UniProtKB-KW"/>
</dbReference>
<dbReference type="PANTHER" id="PTHR43316:SF3">
    <property type="entry name" value="HALOACID DEHALOGENASE, TYPE II (AFU_ORTHOLOGUE AFUA_2G07750)-RELATED"/>
    <property type="match status" value="1"/>
</dbReference>
<evidence type="ECO:0000256" key="1">
    <source>
        <dbReference type="ARBA" id="ARBA00022801"/>
    </source>
</evidence>
<dbReference type="RefSeq" id="WP_125678019.1">
    <property type="nucleotide sequence ID" value="NZ_JBHTOI010000034.1"/>
</dbReference>
<name>A0ABW4BSB0_9LACO</name>
<keyword evidence="3" id="KW-1185">Reference proteome</keyword>
<evidence type="ECO:0000313" key="3">
    <source>
        <dbReference type="Proteomes" id="UP001597251"/>
    </source>
</evidence>
<dbReference type="Proteomes" id="UP001597251">
    <property type="component" value="Unassembled WGS sequence"/>
</dbReference>
<dbReference type="EMBL" id="JBHTOI010000034">
    <property type="protein sequence ID" value="MFD1418101.1"/>
    <property type="molecule type" value="Genomic_DNA"/>
</dbReference>
<gene>
    <name evidence="2" type="ORF">ACFQ42_05040</name>
</gene>
<proteinExistence type="predicted"/>
<reference evidence="3" key="1">
    <citation type="journal article" date="2019" name="Int. J. Syst. Evol. Microbiol.">
        <title>The Global Catalogue of Microorganisms (GCM) 10K type strain sequencing project: providing services to taxonomists for standard genome sequencing and annotation.</title>
        <authorList>
            <consortium name="The Broad Institute Genomics Platform"/>
            <consortium name="The Broad Institute Genome Sequencing Center for Infectious Disease"/>
            <person name="Wu L."/>
            <person name="Ma J."/>
        </authorList>
    </citation>
    <scope>NUCLEOTIDE SEQUENCE [LARGE SCALE GENOMIC DNA]</scope>
    <source>
        <strain evidence="3">CCM 8936</strain>
    </source>
</reference>
<accession>A0ABW4BSB0</accession>
<sequence>MPKYLTFDCYGTLMNEDNTYDEVERLAKIIGVDPKKARARFIKYQDDPSNVHPYQDYDLLTRSNLINLDFQFDLDHQFEKYYVEVLMAHRELKPFPEVNETLHKLTDMGYKLIMMSNSSWDIIPYNADQLDAEFDIWTAEDVHVYKPDIKFFKRIQEHYGFTNENHIHIAQGYDTDIVTTNKLGWNSIWVNREYMKPTQAARPTHEIHTLDKVIDILS</sequence>
<dbReference type="SFLD" id="SFLDG01129">
    <property type="entry name" value="C1.5:_HAD__Beta-PGM__Phosphata"/>
    <property type="match status" value="1"/>
</dbReference>
<dbReference type="SUPFAM" id="SSF56784">
    <property type="entry name" value="HAD-like"/>
    <property type="match status" value="1"/>
</dbReference>
<dbReference type="PANTHER" id="PTHR43316">
    <property type="entry name" value="HYDROLASE, HALOACID DELAHOGENASE-RELATED"/>
    <property type="match status" value="1"/>
</dbReference>
<dbReference type="Gene3D" id="3.40.50.1000">
    <property type="entry name" value="HAD superfamily/HAD-like"/>
    <property type="match status" value="1"/>
</dbReference>
<protein>
    <submittedName>
        <fullName evidence="2">HAD family hydrolase</fullName>
    </submittedName>
</protein>
<evidence type="ECO:0000313" key="2">
    <source>
        <dbReference type="EMBL" id="MFD1418101.1"/>
    </source>
</evidence>
<dbReference type="Pfam" id="PF00702">
    <property type="entry name" value="Hydrolase"/>
    <property type="match status" value="1"/>
</dbReference>
<dbReference type="InterPro" id="IPR023214">
    <property type="entry name" value="HAD_sf"/>
</dbReference>
<dbReference type="InterPro" id="IPR051540">
    <property type="entry name" value="S-2-haloacid_dehalogenase"/>
</dbReference>
<comment type="caution">
    <text evidence="2">The sequence shown here is derived from an EMBL/GenBank/DDBJ whole genome shotgun (WGS) entry which is preliminary data.</text>
</comment>
<dbReference type="InterPro" id="IPR036412">
    <property type="entry name" value="HAD-like_sf"/>
</dbReference>
<dbReference type="SFLD" id="SFLDS00003">
    <property type="entry name" value="Haloacid_Dehalogenase"/>
    <property type="match status" value="1"/>
</dbReference>
<dbReference type="Gene3D" id="1.10.150.750">
    <property type="match status" value="1"/>
</dbReference>
<keyword evidence="1 2" id="KW-0378">Hydrolase</keyword>
<organism evidence="2 3">
    <name type="scientific">Companilactobacillus keshanensis</name>
    <dbReference type="NCBI Taxonomy" id="2486003"/>
    <lineage>
        <taxon>Bacteria</taxon>
        <taxon>Bacillati</taxon>
        <taxon>Bacillota</taxon>
        <taxon>Bacilli</taxon>
        <taxon>Lactobacillales</taxon>
        <taxon>Lactobacillaceae</taxon>
        <taxon>Companilactobacillus</taxon>
    </lineage>
</organism>